<dbReference type="EMBL" id="BARV01007357">
    <property type="protein sequence ID" value="GAI06858.1"/>
    <property type="molecule type" value="Genomic_DNA"/>
</dbReference>
<proteinExistence type="predicted"/>
<accession>X1KJJ5</accession>
<organism evidence="2">
    <name type="scientific">marine sediment metagenome</name>
    <dbReference type="NCBI Taxonomy" id="412755"/>
    <lineage>
        <taxon>unclassified sequences</taxon>
        <taxon>metagenomes</taxon>
        <taxon>ecological metagenomes</taxon>
    </lineage>
</organism>
<comment type="caution">
    <text evidence="2">The sequence shown here is derived from an EMBL/GenBank/DDBJ whole genome shotgun (WGS) entry which is preliminary data.</text>
</comment>
<feature type="compositionally biased region" description="Basic residues" evidence="1">
    <location>
        <begin position="31"/>
        <end position="41"/>
    </location>
</feature>
<protein>
    <submittedName>
        <fullName evidence="2">Uncharacterized protein</fullName>
    </submittedName>
</protein>
<gene>
    <name evidence="2" type="ORF">S06H3_14996</name>
</gene>
<evidence type="ECO:0000313" key="2">
    <source>
        <dbReference type="EMBL" id="GAI06858.1"/>
    </source>
</evidence>
<dbReference type="AlphaFoldDB" id="X1KJJ5"/>
<name>X1KJJ5_9ZZZZ</name>
<feature type="compositionally biased region" description="Basic residues" evidence="1">
    <location>
        <begin position="48"/>
        <end position="59"/>
    </location>
</feature>
<feature type="region of interest" description="Disordered" evidence="1">
    <location>
        <begin position="21"/>
        <end position="59"/>
    </location>
</feature>
<sequence length="59" mass="6809">MAETSLCLVFYTGFIIVVPQGETDMGDKGKKDKGKREKQKKALLNPKEKRRLKKEKKNK</sequence>
<reference evidence="2" key="1">
    <citation type="journal article" date="2014" name="Front. Microbiol.">
        <title>High frequency of phylogenetically diverse reductive dehalogenase-homologous genes in deep subseafloor sedimentary metagenomes.</title>
        <authorList>
            <person name="Kawai M."/>
            <person name="Futagami T."/>
            <person name="Toyoda A."/>
            <person name="Takaki Y."/>
            <person name="Nishi S."/>
            <person name="Hori S."/>
            <person name="Arai W."/>
            <person name="Tsubouchi T."/>
            <person name="Morono Y."/>
            <person name="Uchiyama I."/>
            <person name="Ito T."/>
            <person name="Fujiyama A."/>
            <person name="Inagaki F."/>
            <person name="Takami H."/>
        </authorList>
    </citation>
    <scope>NUCLEOTIDE SEQUENCE</scope>
    <source>
        <strain evidence="2">Expedition CK06-06</strain>
    </source>
</reference>
<evidence type="ECO:0000256" key="1">
    <source>
        <dbReference type="SAM" id="MobiDB-lite"/>
    </source>
</evidence>